<feature type="chain" id="PRO_5017363952" evidence="1">
    <location>
        <begin position="20"/>
        <end position="153"/>
    </location>
</feature>
<comment type="caution">
    <text evidence="2">The sequence shown here is derived from an EMBL/GenBank/DDBJ whole genome shotgun (WGS) entry which is preliminary data.</text>
</comment>
<proteinExistence type="predicted"/>
<feature type="signal peptide" evidence="1">
    <location>
        <begin position="1"/>
        <end position="19"/>
    </location>
</feature>
<name>A0A399EKT8_9DEIN</name>
<keyword evidence="1" id="KW-0732">Signal</keyword>
<dbReference type="AlphaFoldDB" id="A0A399EKT8"/>
<evidence type="ECO:0000313" key="2">
    <source>
        <dbReference type="EMBL" id="RIH82781.1"/>
    </source>
</evidence>
<dbReference type="Proteomes" id="UP000265715">
    <property type="component" value="Unassembled WGS sequence"/>
</dbReference>
<dbReference type="EMBL" id="QXDL01000109">
    <property type="protein sequence ID" value="RIH82781.1"/>
    <property type="molecule type" value="Genomic_DNA"/>
</dbReference>
<accession>A0A399EKT8</accession>
<evidence type="ECO:0000313" key="3">
    <source>
        <dbReference type="Proteomes" id="UP000265715"/>
    </source>
</evidence>
<reference evidence="2 3" key="1">
    <citation type="submission" date="2018-08" db="EMBL/GenBank/DDBJ databases">
        <title>Meiothermus terrae DSM 26712 genome sequencing project.</title>
        <authorList>
            <person name="Da Costa M.S."/>
            <person name="Albuquerque L."/>
            <person name="Raposo P."/>
            <person name="Froufe H.J.C."/>
            <person name="Barroso C.S."/>
            <person name="Egas C."/>
        </authorList>
    </citation>
    <scope>NUCLEOTIDE SEQUENCE [LARGE SCALE GENOMIC DNA]</scope>
    <source>
        <strain evidence="2 3">DSM 26712</strain>
    </source>
</reference>
<dbReference type="RefSeq" id="WP_147372761.1">
    <property type="nucleotide sequence ID" value="NZ_QXDL01000109.1"/>
</dbReference>
<evidence type="ECO:0000256" key="1">
    <source>
        <dbReference type="SAM" id="SignalP"/>
    </source>
</evidence>
<keyword evidence="3" id="KW-1185">Reference proteome</keyword>
<organism evidence="2 3">
    <name type="scientific">Calidithermus terrae</name>
    <dbReference type="NCBI Taxonomy" id="1408545"/>
    <lineage>
        <taxon>Bacteria</taxon>
        <taxon>Thermotogati</taxon>
        <taxon>Deinococcota</taxon>
        <taxon>Deinococci</taxon>
        <taxon>Thermales</taxon>
        <taxon>Thermaceae</taxon>
        <taxon>Calidithermus</taxon>
    </lineage>
</organism>
<protein>
    <submittedName>
        <fullName evidence="2">Uncharacterized protein</fullName>
    </submittedName>
</protein>
<gene>
    <name evidence="2" type="ORF">Mterra_02527</name>
</gene>
<sequence>MFGLIAAAAIVIGSLFLPAAPEGMYAASPVELQAGQAVQARAGSTTYVQLTQDPAGWGLSKGDVSDLVYVDDDGYAPNPTARLERFWVLDEGAPAGWAVFVPDSQATRDGAIVNTYGIRIPEGTPAGQYALEVQVRDNESGQVYTFPLTVNVG</sequence>